<name>A0A0H4A0H4_VIBSP</name>
<proteinExistence type="predicted"/>
<accession>A0A0H4A0H4</accession>
<reference evidence="1" key="1">
    <citation type="journal article" date="2015" name="MBio">
        <title>Eco-Evolutionary Dynamics of Episomes among Ecologically Cohesive Bacterial Populations.</title>
        <authorList>
            <person name="Xue H."/>
            <person name="Cordero O.X."/>
            <person name="Camas F.M."/>
            <person name="Trimble W."/>
            <person name="Meyer F."/>
            <person name="Guglielmini J."/>
            <person name="Rocha E.P."/>
            <person name="Polz M.F."/>
        </authorList>
    </citation>
    <scope>NUCLEOTIDE SEQUENCE</scope>
    <source>
        <strain evidence="1">FF_24</strain>
    </source>
</reference>
<evidence type="ECO:0000313" key="1">
    <source>
        <dbReference type="EMBL" id="AKN40422.1"/>
    </source>
</evidence>
<sequence length="43" mass="5112">MADLQDMKIKFDFPLKTQPTRHLLQTHSAITYLTVKTYRLFSL</sequence>
<dbReference type="AlphaFoldDB" id="A0A0H4A0H4"/>
<protein>
    <submittedName>
        <fullName evidence="1">Uncharacterized protein</fullName>
    </submittedName>
</protein>
<organism evidence="1">
    <name type="scientific">Vibrio splendidus</name>
    <dbReference type="NCBI Taxonomy" id="29497"/>
    <lineage>
        <taxon>Bacteria</taxon>
        <taxon>Pseudomonadati</taxon>
        <taxon>Pseudomonadota</taxon>
        <taxon>Gammaproteobacteria</taxon>
        <taxon>Vibrionales</taxon>
        <taxon>Vibrionaceae</taxon>
        <taxon>Vibrio</taxon>
    </lineage>
</organism>
<dbReference type="EMBL" id="KP795694">
    <property type="protein sequence ID" value="AKN40422.1"/>
    <property type="molecule type" value="Genomic_DNA"/>
</dbReference>